<keyword evidence="1" id="KW-0812">Transmembrane</keyword>
<dbReference type="OMA" id="RAHINAR"/>
<feature type="transmembrane region" description="Helical" evidence="1">
    <location>
        <begin position="121"/>
        <end position="144"/>
    </location>
</feature>
<evidence type="ECO:0000313" key="3">
    <source>
        <dbReference type="EnsemblPlants" id="KRH04351"/>
    </source>
</evidence>
<keyword evidence="1" id="KW-1133">Transmembrane helix</keyword>
<dbReference type="Proteomes" id="UP000008827">
    <property type="component" value="Chromosome 17"/>
</dbReference>
<feature type="transmembrane region" description="Helical" evidence="1">
    <location>
        <begin position="42"/>
        <end position="59"/>
    </location>
</feature>
<name>A0A0R0FNZ1_SOYBN</name>
<protein>
    <submittedName>
        <fullName evidence="2 3">Uncharacterized protein</fullName>
    </submittedName>
</protein>
<dbReference type="PANTHER" id="PTHR33430:SF6">
    <property type="entry name" value="MATERNAL EFFECT EMBRYO ARREST PROTEIN"/>
    <property type="match status" value="1"/>
</dbReference>
<dbReference type="PANTHER" id="PTHR33430">
    <property type="entry name" value="MATERNAL EFFECT EMBRYO ARREST PROTEIN"/>
    <property type="match status" value="1"/>
</dbReference>
<sequence>MSVHMTFLDGSVNVNSLFTTTIFCSLENHSSCIANVDVVKKLLVFEVVLFSFFLFSSLVPQRLKLALNLLNNKDADEAFQAHINLKALRLDMLGSAIGFVLGCLFRLGILSCGSKGTTHVVTVIVVLVSSALVVYISIALLSFIC</sequence>
<proteinExistence type="predicted"/>
<evidence type="ECO:0000256" key="1">
    <source>
        <dbReference type="SAM" id="Phobius"/>
    </source>
</evidence>
<accession>A0A0R0FNZ1</accession>
<organism evidence="2">
    <name type="scientific">Glycine max</name>
    <name type="common">Soybean</name>
    <name type="synonym">Glycine hispida</name>
    <dbReference type="NCBI Taxonomy" id="3847"/>
    <lineage>
        <taxon>Eukaryota</taxon>
        <taxon>Viridiplantae</taxon>
        <taxon>Streptophyta</taxon>
        <taxon>Embryophyta</taxon>
        <taxon>Tracheophyta</taxon>
        <taxon>Spermatophyta</taxon>
        <taxon>Magnoliopsida</taxon>
        <taxon>eudicotyledons</taxon>
        <taxon>Gunneridae</taxon>
        <taxon>Pentapetalae</taxon>
        <taxon>rosids</taxon>
        <taxon>fabids</taxon>
        <taxon>Fabales</taxon>
        <taxon>Fabaceae</taxon>
        <taxon>Papilionoideae</taxon>
        <taxon>50 kb inversion clade</taxon>
        <taxon>NPAAA clade</taxon>
        <taxon>indigoferoid/millettioid clade</taxon>
        <taxon>Phaseoleae</taxon>
        <taxon>Glycine</taxon>
        <taxon>Glycine subgen. Soja</taxon>
    </lineage>
</organism>
<evidence type="ECO:0000313" key="2">
    <source>
        <dbReference type="EMBL" id="KRH04351.1"/>
    </source>
</evidence>
<dbReference type="EMBL" id="CM000850">
    <property type="protein sequence ID" value="KRH04351.1"/>
    <property type="molecule type" value="Genomic_DNA"/>
</dbReference>
<dbReference type="Gramene" id="KRH04351">
    <property type="protein sequence ID" value="KRH04351"/>
    <property type="gene ID" value="GLYMA_17G156400"/>
</dbReference>
<dbReference type="InParanoid" id="A0A0R0FNZ1"/>
<gene>
    <name evidence="2" type="ORF">GLYMA_17G156400</name>
</gene>
<dbReference type="EnsemblPlants" id="KRH04351">
    <property type="protein sequence ID" value="KRH04351"/>
    <property type="gene ID" value="GLYMA_17G156400"/>
</dbReference>
<reference evidence="2" key="3">
    <citation type="submission" date="2018-07" db="EMBL/GenBank/DDBJ databases">
        <title>WGS assembly of Glycine max.</title>
        <authorList>
            <person name="Schmutz J."/>
            <person name="Cannon S."/>
            <person name="Schlueter J."/>
            <person name="Ma J."/>
            <person name="Mitros T."/>
            <person name="Nelson W."/>
            <person name="Hyten D."/>
            <person name="Song Q."/>
            <person name="Thelen J."/>
            <person name="Cheng J."/>
            <person name="Xu D."/>
            <person name="Hellsten U."/>
            <person name="May G."/>
            <person name="Yu Y."/>
            <person name="Sakurai T."/>
            <person name="Umezawa T."/>
            <person name="Bhattacharyya M."/>
            <person name="Sandhu D."/>
            <person name="Valliyodan B."/>
            <person name="Lindquist E."/>
            <person name="Peto M."/>
            <person name="Grant D."/>
            <person name="Shu S."/>
            <person name="Goodstein D."/>
            <person name="Barry K."/>
            <person name="Futrell-Griggs M."/>
            <person name="Abernathy B."/>
            <person name="Du J."/>
            <person name="Tian Z."/>
            <person name="Zhu L."/>
            <person name="Gill N."/>
            <person name="Joshi T."/>
            <person name="Libault M."/>
            <person name="Sethuraman A."/>
            <person name="Zhang X."/>
            <person name="Shinozaki K."/>
            <person name="Nguyen H."/>
            <person name="Wing R."/>
            <person name="Cregan P."/>
            <person name="Specht J."/>
            <person name="Grimwood J."/>
            <person name="Rokhsar D."/>
            <person name="Stacey G."/>
            <person name="Shoemaker R."/>
            <person name="Jackson S."/>
        </authorList>
    </citation>
    <scope>NUCLEOTIDE SEQUENCE</scope>
    <source>
        <tissue evidence="2">Callus</tissue>
    </source>
</reference>
<dbReference type="SMR" id="A0A0R0FNZ1"/>
<reference evidence="3" key="2">
    <citation type="submission" date="2018-02" db="UniProtKB">
        <authorList>
            <consortium name="EnsemblPlants"/>
        </authorList>
    </citation>
    <scope>IDENTIFICATION</scope>
    <source>
        <strain evidence="3">Williams 82</strain>
    </source>
</reference>
<evidence type="ECO:0000313" key="4">
    <source>
        <dbReference type="Proteomes" id="UP000008827"/>
    </source>
</evidence>
<dbReference type="AlphaFoldDB" id="A0A0R0FNZ1"/>
<keyword evidence="4" id="KW-1185">Reference proteome</keyword>
<feature type="transmembrane region" description="Helical" evidence="1">
    <location>
        <begin position="90"/>
        <end position="109"/>
    </location>
</feature>
<keyword evidence="1" id="KW-0472">Membrane</keyword>
<reference evidence="2 3" key="1">
    <citation type="journal article" date="2010" name="Nature">
        <title>Genome sequence of the palaeopolyploid soybean.</title>
        <authorList>
            <person name="Schmutz J."/>
            <person name="Cannon S.B."/>
            <person name="Schlueter J."/>
            <person name="Ma J."/>
            <person name="Mitros T."/>
            <person name="Nelson W."/>
            <person name="Hyten D.L."/>
            <person name="Song Q."/>
            <person name="Thelen J.J."/>
            <person name="Cheng J."/>
            <person name="Xu D."/>
            <person name="Hellsten U."/>
            <person name="May G.D."/>
            <person name="Yu Y."/>
            <person name="Sakurai T."/>
            <person name="Umezawa T."/>
            <person name="Bhattacharyya M.K."/>
            <person name="Sandhu D."/>
            <person name="Valliyodan B."/>
            <person name="Lindquist E."/>
            <person name="Peto M."/>
            <person name="Grant D."/>
            <person name="Shu S."/>
            <person name="Goodstein D."/>
            <person name="Barry K."/>
            <person name="Futrell-Griggs M."/>
            <person name="Abernathy B."/>
            <person name="Du J."/>
            <person name="Tian Z."/>
            <person name="Zhu L."/>
            <person name="Gill N."/>
            <person name="Joshi T."/>
            <person name="Libault M."/>
            <person name="Sethuraman A."/>
            <person name="Zhang X.-C."/>
            <person name="Shinozaki K."/>
            <person name="Nguyen H.T."/>
            <person name="Wing R.A."/>
            <person name="Cregan P."/>
            <person name="Specht J."/>
            <person name="Grimwood J."/>
            <person name="Rokhsar D."/>
            <person name="Stacey G."/>
            <person name="Shoemaker R.C."/>
            <person name="Jackson S.A."/>
        </authorList>
    </citation>
    <scope>NUCLEOTIDE SEQUENCE</scope>
    <source>
        <strain evidence="3">cv. Williams 82</strain>
        <tissue evidence="2">Callus</tissue>
    </source>
</reference>